<feature type="transmembrane region" description="Helical" evidence="2">
    <location>
        <begin position="61"/>
        <end position="84"/>
    </location>
</feature>
<evidence type="ECO:0000313" key="3">
    <source>
        <dbReference type="EMBL" id="GAA5155447.1"/>
    </source>
</evidence>
<evidence type="ECO:0000256" key="2">
    <source>
        <dbReference type="SAM" id="Phobius"/>
    </source>
</evidence>
<dbReference type="Proteomes" id="UP001428817">
    <property type="component" value="Unassembled WGS sequence"/>
</dbReference>
<gene>
    <name evidence="3" type="ORF">GCM10023321_28840</name>
</gene>
<sequence>MTTPSDPAQQGQGDAAGEAESPSQDSPAAETSAATEAEQTTASPEEKAPSNRLPARRPPEVWAGAVFLTLAAVPALFLGVLLAVQPGRTGSNLQDTLTGARASMDLGTLLALFRVAGLLLLVLGAIYIVLAWIATKPNRGARTIVTIMAAVEVALLVFAMVVSGTDPVSLGLLLLAVAGALLLYLPRSEEFFGQSAPAKAREPEPEPENATS</sequence>
<feature type="transmembrane region" description="Helical" evidence="2">
    <location>
        <begin position="168"/>
        <end position="185"/>
    </location>
</feature>
<evidence type="ECO:0000256" key="1">
    <source>
        <dbReference type="SAM" id="MobiDB-lite"/>
    </source>
</evidence>
<comment type="caution">
    <text evidence="3">The sequence shown here is derived from an EMBL/GenBank/DDBJ whole genome shotgun (WGS) entry which is preliminary data.</text>
</comment>
<keyword evidence="4" id="KW-1185">Reference proteome</keyword>
<keyword evidence="2" id="KW-0812">Transmembrane</keyword>
<dbReference type="EMBL" id="BAABJP010000010">
    <property type="protein sequence ID" value="GAA5155447.1"/>
    <property type="molecule type" value="Genomic_DNA"/>
</dbReference>
<dbReference type="RefSeq" id="WP_185063946.1">
    <property type="nucleotide sequence ID" value="NZ_BAABJP010000010.1"/>
</dbReference>
<accession>A0ABP9Q179</accession>
<feature type="transmembrane region" description="Helical" evidence="2">
    <location>
        <begin position="111"/>
        <end position="132"/>
    </location>
</feature>
<organism evidence="3 4">
    <name type="scientific">Pseudonocardia eucalypti</name>
    <dbReference type="NCBI Taxonomy" id="648755"/>
    <lineage>
        <taxon>Bacteria</taxon>
        <taxon>Bacillati</taxon>
        <taxon>Actinomycetota</taxon>
        <taxon>Actinomycetes</taxon>
        <taxon>Pseudonocardiales</taxon>
        <taxon>Pseudonocardiaceae</taxon>
        <taxon>Pseudonocardia</taxon>
    </lineage>
</organism>
<reference evidence="4" key="1">
    <citation type="journal article" date="2019" name="Int. J. Syst. Evol. Microbiol.">
        <title>The Global Catalogue of Microorganisms (GCM) 10K type strain sequencing project: providing services to taxonomists for standard genome sequencing and annotation.</title>
        <authorList>
            <consortium name="The Broad Institute Genomics Platform"/>
            <consortium name="The Broad Institute Genome Sequencing Center for Infectious Disease"/>
            <person name="Wu L."/>
            <person name="Ma J."/>
        </authorList>
    </citation>
    <scope>NUCLEOTIDE SEQUENCE [LARGE SCALE GENOMIC DNA]</scope>
    <source>
        <strain evidence="4">JCM 18303</strain>
    </source>
</reference>
<keyword evidence="2" id="KW-1133">Transmembrane helix</keyword>
<evidence type="ECO:0000313" key="4">
    <source>
        <dbReference type="Proteomes" id="UP001428817"/>
    </source>
</evidence>
<keyword evidence="2" id="KW-0472">Membrane</keyword>
<feature type="region of interest" description="Disordered" evidence="1">
    <location>
        <begin position="1"/>
        <end position="56"/>
    </location>
</feature>
<feature type="compositionally biased region" description="Low complexity" evidence="1">
    <location>
        <begin position="26"/>
        <end position="43"/>
    </location>
</feature>
<protein>
    <submittedName>
        <fullName evidence="3">Uncharacterized protein</fullName>
    </submittedName>
</protein>
<feature type="transmembrane region" description="Helical" evidence="2">
    <location>
        <begin position="144"/>
        <end position="162"/>
    </location>
</feature>
<name>A0ABP9Q179_9PSEU</name>
<proteinExistence type="predicted"/>